<proteinExistence type="predicted"/>
<name>A0ABX8RQK0_NOCIO</name>
<gene>
    <name evidence="2" type="ORF">KV110_01370</name>
</gene>
<dbReference type="Proteomes" id="UP000694257">
    <property type="component" value="Chromosome"/>
</dbReference>
<feature type="domain" description="HTH cro/C1-type" evidence="1">
    <location>
        <begin position="9"/>
        <end position="64"/>
    </location>
</feature>
<accession>A0ABX8RQK0</accession>
<reference evidence="2 3" key="1">
    <citation type="submission" date="2021-07" db="EMBL/GenBank/DDBJ databases">
        <title>Whole Genome Sequence of Nocardia Iowensis.</title>
        <authorList>
            <person name="Lamm A."/>
            <person name="Collins-Fairclough A.M."/>
            <person name="Bunk B."/>
            <person name="Sproer C."/>
        </authorList>
    </citation>
    <scope>NUCLEOTIDE SEQUENCE [LARGE SCALE GENOMIC DNA]</scope>
    <source>
        <strain evidence="2 3">NRRL 5646</strain>
    </source>
</reference>
<dbReference type="RefSeq" id="WP_218472722.1">
    <property type="nucleotide sequence ID" value="NZ_BAABJN010000009.1"/>
</dbReference>
<sequence length="84" mass="9164">MRLTSGETLRALMRQRGDTMDSLARKAGCSRSFIGQLCKEAKRSCTPELAARIAEALAVPSDLLFVSREHADSDIYTRSVSGAM</sequence>
<dbReference type="CDD" id="cd00093">
    <property type="entry name" value="HTH_XRE"/>
    <property type="match status" value="1"/>
</dbReference>
<dbReference type="PROSITE" id="PS50943">
    <property type="entry name" value="HTH_CROC1"/>
    <property type="match status" value="1"/>
</dbReference>
<dbReference type="SMART" id="SM00530">
    <property type="entry name" value="HTH_XRE"/>
    <property type="match status" value="1"/>
</dbReference>
<dbReference type="InterPro" id="IPR001387">
    <property type="entry name" value="Cro/C1-type_HTH"/>
</dbReference>
<evidence type="ECO:0000313" key="3">
    <source>
        <dbReference type="Proteomes" id="UP000694257"/>
    </source>
</evidence>
<evidence type="ECO:0000313" key="2">
    <source>
        <dbReference type="EMBL" id="QXN91873.1"/>
    </source>
</evidence>
<keyword evidence="3" id="KW-1185">Reference proteome</keyword>
<organism evidence="2 3">
    <name type="scientific">Nocardia iowensis</name>
    <dbReference type="NCBI Taxonomy" id="204891"/>
    <lineage>
        <taxon>Bacteria</taxon>
        <taxon>Bacillati</taxon>
        <taxon>Actinomycetota</taxon>
        <taxon>Actinomycetes</taxon>
        <taxon>Mycobacteriales</taxon>
        <taxon>Nocardiaceae</taxon>
        <taxon>Nocardia</taxon>
    </lineage>
</organism>
<protein>
    <submittedName>
        <fullName evidence="2">Helix-turn-helix domain-containing protein</fullName>
    </submittedName>
</protein>
<dbReference type="EMBL" id="CP078145">
    <property type="protein sequence ID" value="QXN91873.1"/>
    <property type="molecule type" value="Genomic_DNA"/>
</dbReference>
<evidence type="ECO:0000259" key="1">
    <source>
        <dbReference type="PROSITE" id="PS50943"/>
    </source>
</evidence>
<dbReference type="Pfam" id="PF01381">
    <property type="entry name" value="HTH_3"/>
    <property type="match status" value="1"/>
</dbReference>